<name>A0A1I7Z6C7_9BILA</name>
<accession>A0A1I7Z6C7</accession>
<protein>
    <submittedName>
        <fullName evidence="2">Uncharacterized protein</fullName>
    </submittedName>
</protein>
<evidence type="ECO:0000313" key="1">
    <source>
        <dbReference type="Proteomes" id="UP000095287"/>
    </source>
</evidence>
<dbReference type="AlphaFoldDB" id="A0A1I7Z6C7"/>
<dbReference type="Proteomes" id="UP000095287">
    <property type="component" value="Unplaced"/>
</dbReference>
<dbReference type="WBParaSite" id="L893_g23297.t1">
    <property type="protein sequence ID" value="L893_g23297.t1"/>
    <property type="gene ID" value="L893_g23297"/>
</dbReference>
<reference evidence="2" key="1">
    <citation type="submission" date="2016-11" db="UniProtKB">
        <authorList>
            <consortium name="WormBaseParasite"/>
        </authorList>
    </citation>
    <scope>IDENTIFICATION</scope>
</reference>
<sequence length="176" mass="20191">MHNLRRGDTSRYTLFGGEEEVAKKQPAGDRQAATIYALITISVTEIDHRREEKQTVAFHEHRGDVLGEGSIGRRNSSRVQFLRISFFLVRIDSTALTLSHTPSLVLSASLLTSLFRTHSIPIVFVRSLLYNAVEPSGEMMESFGEFFDIWGCFVHFSFGYYSWIFLDIFPNLFERM</sequence>
<keyword evidence="1" id="KW-1185">Reference proteome</keyword>
<organism evidence="1 2">
    <name type="scientific">Steinernema glaseri</name>
    <dbReference type="NCBI Taxonomy" id="37863"/>
    <lineage>
        <taxon>Eukaryota</taxon>
        <taxon>Metazoa</taxon>
        <taxon>Ecdysozoa</taxon>
        <taxon>Nematoda</taxon>
        <taxon>Chromadorea</taxon>
        <taxon>Rhabditida</taxon>
        <taxon>Tylenchina</taxon>
        <taxon>Panagrolaimomorpha</taxon>
        <taxon>Strongyloidoidea</taxon>
        <taxon>Steinernematidae</taxon>
        <taxon>Steinernema</taxon>
    </lineage>
</organism>
<evidence type="ECO:0000313" key="2">
    <source>
        <dbReference type="WBParaSite" id="L893_g23297.t1"/>
    </source>
</evidence>
<proteinExistence type="predicted"/>